<protein>
    <recommendedName>
        <fullName evidence="4">HNH endonuclease</fullName>
    </recommendedName>
</protein>
<dbReference type="RefSeq" id="WP_271011978.1">
    <property type="nucleotide sequence ID" value="NZ_JAQIFT010000040.1"/>
</dbReference>
<reference evidence="2" key="1">
    <citation type="journal article" date="2023" name="Int. J. Syst. Evol. Microbiol.">
        <title>&lt;i&gt;Holtiella tumoricola&lt;/i&gt; gen. nov. sp. nov., isolated from a human clinical sample.</title>
        <authorList>
            <person name="Allen-Vercoe E."/>
            <person name="Daigneault M.C."/>
            <person name="Vancuren S.J."/>
            <person name="Cochrane K."/>
            <person name="O'Neal L.L."/>
            <person name="Sankaranarayanan K."/>
            <person name="Lawson P.A."/>
        </authorList>
    </citation>
    <scope>NUCLEOTIDE SEQUENCE</scope>
    <source>
        <strain evidence="2">CC70A</strain>
    </source>
</reference>
<feature type="compositionally biased region" description="Basic and acidic residues" evidence="1">
    <location>
        <begin position="358"/>
        <end position="370"/>
    </location>
</feature>
<feature type="compositionally biased region" description="Low complexity" evidence="1">
    <location>
        <begin position="334"/>
        <end position="348"/>
    </location>
</feature>
<dbReference type="EMBL" id="JAQIFT010000040">
    <property type="protein sequence ID" value="MDA3731615.1"/>
    <property type="molecule type" value="Genomic_DNA"/>
</dbReference>
<sequence length="523" mass="60283">MNQQDIILKKAFHEEMIALYKRIVKELKYKSPRLLEMINKYGGYEAAIKILPTDAHTFDFTLLWEQQRLDLSIEALVTKEKYQPLFPDDVVKLCQRRLDEYNYAPNHIEEEVEEEITPFVEDLSLLKEELLNMPKEQEPEPLISEDYMAKPILAADWADLFMKTTIFTKMNQDLILKMYSLGSLNITPELLAELEGYSSKYPFYEVILSLCKRIKAALKIEVPKNDDGKLLWWQLLFTGYYENNQKFCFNLRIELDQALTMLMEEKMITQVEREQAPNYETLEVEAIFPPTPVDLENEEAKASKKSIFSETGQLPSLDDFIDFLIDDTPKEVKPAPTQTQEQPQTQTPSKPPMMAYHSDTHESEAFESEKQDEIVADEVAVEVERQEEIPVIPTAPVKVEPITEVLPESTAEEVSIDVVPKEIVSEVAPETNTIWEEKKAECLSYYGAVCDLCGFDFGYTYGLEFEGLIEVHNLQPEKNLESIDPHQDLIPICRNCKTVLHARTPHFTVEEVKTFIAKAQDAE</sequence>
<name>A0AA42J0Q0_9FIRM</name>
<evidence type="ECO:0000313" key="2">
    <source>
        <dbReference type="EMBL" id="MDA3731615.1"/>
    </source>
</evidence>
<accession>A0AA42J0Q0</accession>
<comment type="caution">
    <text evidence="2">The sequence shown here is derived from an EMBL/GenBank/DDBJ whole genome shotgun (WGS) entry which is preliminary data.</text>
</comment>
<feature type="region of interest" description="Disordered" evidence="1">
    <location>
        <begin position="330"/>
        <end position="370"/>
    </location>
</feature>
<gene>
    <name evidence="2" type="ORF">PBV87_09020</name>
</gene>
<keyword evidence="3" id="KW-1185">Reference proteome</keyword>
<dbReference type="Proteomes" id="UP001169242">
    <property type="component" value="Unassembled WGS sequence"/>
</dbReference>
<organism evidence="2 3">
    <name type="scientific">Holtiella tumoricola</name>
    <dbReference type="NCBI Taxonomy" id="3018743"/>
    <lineage>
        <taxon>Bacteria</taxon>
        <taxon>Bacillati</taxon>
        <taxon>Bacillota</taxon>
        <taxon>Clostridia</taxon>
        <taxon>Lachnospirales</taxon>
        <taxon>Cellulosilyticaceae</taxon>
        <taxon>Holtiella</taxon>
    </lineage>
</organism>
<evidence type="ECO:0000256" key="1">
    <source>
        <dbReference type="SAM" id="MobiDB-lite"/>
    </source>
</evidence>
<proteinExistence type="predicted"/>
<evidence type="ECO:0000313" key="3">
    <source>
        <dbReference type="Proteomes" id="UP001169242"/>
    </source>
</evidence>
<evidence type="ECO:0008006" key="4">
    <source>
        <dbReference type="Google" id="ProtNLM"/>
    </source>
</evidence>
<dbReference type="AlphaFoldDB" id="A0AA42J0Q0"/>